<evidence type="ECO:0000313" key="1">
    <source>
        <dbReference type="EMBL" id="MBX62902.1"/>
    </source>
</evidence>
<organism evidence="1">
    <name type="scientific">Rhizophora mucronata</name>
    <name type="common">Asiatic mangrove</name>
    <dbReference type="NCBI Taxonomy" id="61149"/>
    <lineage>
        <taxon>Eukaryota</taxon>
        <taxon>Viridiplantae</taxon>
        <taxon>Streptophyta</taxon>
        <taxon>Embryophyta</taxon>
        <taxon>Tracheophyta</taxon>
        <taxon>Spermatophyta</taxon>
        <taxon>Magnoliopsida</taxon>
        <taxon>eudicotyledons</taxon>
        <taxon>Gunneridae</taxon>
        <taxon>Pentapetalae</taxon>
        <taxon>rosids</taxon>
        <taxon>fabids</taxon>
        <taxon>Malpighiales</taxon>
        <taxon>Rhizophoraceae</taxon>
        <taxon>Rhizophora</taxon>
    </lineage>
</organism>
<dbReference type="AlphaFoldDB" id="A0A2P2Q7G4"/>
<protein>
    <submittedName>
        <fullName evidence="1">Uncharacterized protein</fullName>
    </submittedName>
</protein>
<reference evidence="1" key="1">
    <citation type="submission" date="2018-02" db="EMBL/GenBank/DDBJ databases">
        <title>Rhizophora mucronata_Transcriptome.</title>
        <authorList>
            <person name="Meera S.P."/>
            <person name="Sreeshan A."/>
            <person name="Augustine A."/>
        </authorList>
    </citation>
    <scope>NUCLEOTIDE SEQUENCE</scope>
    <source>
        <tissue evidence="1">Leaf</tissue>
    </source>
</reference>
<dbReference type="EMBL" id="GGEC01082418">
    <property type="protein sequence ID" value="MBX62902.1"/>
    <property type="molecule type" value="Transcribed_RNA"/>
</dbReference>
<name>A0A2P2Q7G4_RHIMU</name>
<accession>A0A2P2Q7G4</accession>
<proteinExistence type="predicted"/>
<sequence length="34" mass="3949">MAILDSLDTFYKCMEKCYILSDNILFMACIVNLL</sequence>